<organism evidence="1 2">
    <name type="scientific">Phlebia brevispora</name>
    <dbReference type="NCBI Taxonomy" id="194682"/>
    <lineage>
        <taxon>Eukaryota</taxon>
        <taxon>Fungi</taxon>
        <taxon>Dikarya</taxon>
        <taxon>Basidiomycota</taxon>
        <taxon>Agaricomycotina</taxon>
        <taxon>Agaricomycetes</taxon>
        <taxon>Polyporales</taxon>
        <taxon>Meruliaceae</taxon>
        <taxon>Phlebia</taxon>
    </lineage>
</organism>
<gene>
    <name evidence="1" type="ORF">NM688_g7513</name>
</gene>
<reference evidence="1" key="1">
    <citation type="submission" date="2022-07" db="EMBL/GenBank/DDBJ databases">
        <title>Genome Sequence of Phlebia brevispora.</title>
        <authorList>
            <person name="Buettner E."/>
        </authorList>
    </citation>
    <scope>NUCLEOTIDE SEQUENCE</scope>
    <source>
        <strain evidence="1">MPL23</strain>
    </source>
</reference>
<comment type="caution">
    <text evidence="1">The sequence shown here is derived from an EMBL/GenBank/DDBJ whole genome shotgun (WGS) entry which is preliminary data.</text>
</comment>
<dbReference type="EMBL" id="JANHOG010001771">
    <property type="protein sequence ID" value="KAJ3531854.1"/>
    <property type="molecule type" value="Genomic_DNA"/>
</dbReference>
<proteinExistence type="predicted"/>
<protein>
    <submittedName>
        <fullName evidence="1">Uncharacterized protein</fullName>
    </submittedName>
</protein>
<sequence>MDLKAWALEVTNTQQTLRSTHRNRPQQEEEEDEERIPDSKRSSKSRPSKRLLLQRVTAITELCGVLFLGKSLSSTSETHSSLKPDRNQPTLLTRRPSLRWPDVRNMIPSGSSAFLTGLALTKTLTLNRTDVGIDKTVFIAVFRNPLSCHHYDTFELAACSSTIPAYDAPNTELPSNLAFNASPFLLDMLQTIPGHAVQLHNDGLRVRIVEPPRPNSSIVISVQTLSPISVNGTLLTLLSLFACMNAPCCESVHPSFCQLLSSTAGNTCHTYAFGQSARRRTIPLSTSPCAHRAGTTPGPPCNMAVRGDVQGIQHDNWERAYRKVAGETRGQSGVLWARISSGRLQLFSLYNAPSPATFFGAISPGPYVANLSLNDRPGWQPIQTLLKGSNEIEPRQRVVIRRDEALSSSKTCGAFDKLRSSMRRRARGKSAWDVSAASVFWSLDPTLAAGGGCQNHGRRHLVDLVRHADRRGLSCSVGVERQPSKRKLSCEWICRCTQIAVSPLALHVLLPIRLWLALGRICEFMDRSPKIRALLPVRVFVVAHAGFKAIVSLLCRMLVCPRLLRQPLVLLTCTYHLASGCQKTFSKPAAPEQSSRLHGTFSSCGPVIDVTIGINPSLPSASSAWMVYC</sequence>
<evidence type="ECO:0000313" key="1">
    <source>
        <dbReference type="EMBL" id="KAJ3531854.1"/>
    </source>
</evidence>
<evidence type="ECO:0000313" key="2">
    <source>
        <dbReference type="Proteomes" id="UP001148662"/>
    </source>
</evidence>
<keyword evidence="2" id="KW-1185">Reference proteome</keyword>
<accession>A0ACC1S4J2</accession>
<name>A0ACC1S4J2_9APHY</name>
<dbReference type="Proteomes" id="UP001148662">
    <property type="component" value="Unassembled WGS sequence"/>
</dbReference>